<organism evidence="2 3">
    <name type="scientific">Periconia macrospinosa</name>
    <dbReference type="NCBI Taxonomy" id="97972"/>
    <lineage>
        <taxon>Eukaryota</taxon>
        <taxon>Fungi</taxon>
        <taxon>Dikarya</taxon>
        <taxon>Ascomycota</taxon>
        <taxon>Pezizomycotina</taxon>
        <taxon>Dothideomycetes</taxon>
        <taxon>Pleosporomycetidae</taxon>
        <taxon>Pleosporales</taxon>
        <taxon>Massarineae</taxon>
        <taxon>Periconiaceae</taxon>
        <taxon>Periconia</taxon>
    </lineage>
</organism>
<keyword evidence="3" id="KW-1185">Reference proteome</keyword>
<evidence type="ECO:0000256" key="1">
    <source>
        <dbReference type="SAM" id="MobiDB-lite"/>
    </source>
</evidence>
<protein>
    <submittedName>
        <fullName evidence="2">Uncharacterized protein</fullName>
    </submittedName>
</protein>
<reference evidence="2 3" key="1">
    <citation type="journal article" date="2018" name="Sci. Rep.">
        <title>Comparative genomics provides insights into the lifestyle and reveals functional heterogeneity of dark septate endophytic fungi.</title>
        <authorList>
            <person name="Knapp D.G."/>
            <person name="Nemeth J.B."/>
            <person name="Barry K."/>
            <person name="Hainaut M."/>
            <person name="Henrissat B."/>
            <person name="Johnson J."/>
            <person name="Kuo A."/>
            <person name="Lim J.H.P."/>
            <person name="Lipzen A."/>
            <person name="Nolan M."/>
            <person name="Ohm R.A."/>
            <person name="Tamas L."/>
            <person name="Grigoriev I.V."/>
            <person name="Spatafora J.W."/>
            <person name="Nagy L.G."/>
            <person name="Kovacs G.M."/>
        </authorList>
    </citation>
    <scope>NUCLEOTIDE SEQUENCE [LARGE SCALE GENOMIC DNA]</scope>
    <source>
        <strain evidence="2 3">DSE2036</strain>
    </source>
</reference>
<feature type="region of interest" description="Disordered" evidence="1">
    <location>
        <begin position="67"/>
        <end position="87"/>
    </location>
</feature>
<evidence type="ECO:0000313" key="2">
    <source>
        <dbReference type="EMBL" id="PVH92194.1"/>
    </source>
</evidence>
<dbReference type="EMBL" id="KZ805710">
    <property type="protein sequence ID" value="PVH92194.1"/>
    <property type="molecule type" value="Genomic_DNA"/>
</dbReference>
<evidence type="ECO:0000313" key="3">
    <source>
        <dbReference type="Proteomes" id="UP000244855"/>
    </source>
</evidence>
<proteinExistence type="predicted"/>
<name>A0A2V1D4N8_9PLEO</name>
<gene>
    <name evidence="2" type="ORF">DM02DRAFT_733844</name>
</gene>
<accession>A0A2V1D4N8</accession>
<sequence>MVTHGQFMHLRTKPWFTRVFALGSELKLSCVAIDLRQHSEEMLQTAWPWGRAHKPCCGRNEWSGVDNAHSESKDGEGGGVGDSRAAVREDHWATAKGKIRRTFSAALEIPTSARHRGKTPLTAEDVLLFLFNRSDATTLEVEETSRQGITSKAAGPLFGEVRTPRKVKTFDAETALALAKGVEIRSPSRRAVNQSKQPKVELRPTVEKIWAAVDTAAFKRVKGVHKNRNIRLWERRSPNSSSRSSSLP</sequence>
<dbReference type="Proteomes" id="UP000244855">
    <property type="component" value="Unassembled WGS sequence"/>
</dbReference>
<dbReference type="AlphaFoldDB" id="A0A2V1D4N8"/>